<evidence type="ECO:0000313" key="2">
    <source>
        <dbReference type="Proteomes" id="UP000321570"/>
    </source>
</evidence>
<dbReference type="AlphaFoldDB" id="A0A564ZE80"/>
<protein>
    <submittedName>
        <fullName evidence="1">Uncharacterized protein</fullName>
    </submittedName>
</protein>
<organism evidence="1 2">
    <name type="scientific">Hymenolepis diminuta</name>
    <name type="common">Rat tapeworm</name>
    <dbReference type="NCBI Taxonomy" id="6216"/>
    <lineage>
        <taxon>Eukaryota</taxon>
        <taxon>Metazoa</taxon>
        <taxon>Spiralia</taxon>
        <taxon>Lophotrochozoa</taxon>
        <taxon>Platyhelminthes</taxon>
        <taxon>Cestoda</taxon>
        <taxon>Eucestoda</taxon>
        <taxon>Cyclophyllidea</taxon>
        <taxon>Hymenolepididae</taxon>
        <taxon>Hymenolepis</taxon>
    </lineage>
</organism>
<accession>A0A564ZE80</accession>
<proteinExistence type="predicted"/>
<name>A0A564ZE80_HYMDI</name>
<dbReference type="EMBL" id="CABIJS010000719">
    <property type="protein sequence ID" value="VUZ57662.1"/>
    <property type="molecule type" value="Genomic_DNA"/>
</dbReference>
<gene>
    <name evidence="1" type="ORF">WMSIL1_LOCUS14961</name>
</gene>
<keyword evidence="2" id="KW-1185">Reference proteome</keyword>
<sequence length="69" mass="7877">MTVEEKSTILETGCPHPIPQFLHSSNYLYCLPISECPIRPTLQIGQKLSRNLVIQMECLFRSSQMAIKL</sequence>
<dbReference type="Proteomes" id="UP000321570">
    <property type="component" value="Unassembled WGS sequence"/>
</dbReference>
<evidence type="ECO:0000313" key="1">
    <source>
        <dbReference type="EMBL" id="VUZ57662.1"/>
    </source>
</evidence>
<reference evidence="1 2" key="1">
    <citation type="submission" date="2019-07" db="EMBL/GenBank/DDBJ databases">
        <authorList>
            <person name="Jastrzebski P J."/>
            <person name="Paukszto L."/>
            <person name="Jastrzebski P J."/>
        </authorList>
    </citation>
    <scope>NUCLEOTIDE SEQUENCE [LARGE SCALE GENOMIC DNA]</scope>
    <source>
        <strain evidence="1 2">WMS-il1</strain>
    </source>
</reference>